<reference evidence="8" key="1">
    <citation type="journal article" date="2010" name="Mol. Biosyst.">
        <title>Complete genome sequence and comparative analysis of Shewanella violacea, a psychrophilic and piezophilic bacterium from deep sea floor sediments.</title>
        <authorList>
            <person name="Aono E."/>
            <person name="Baba T."/>
            <person name="Ara T."/>
            <person name="Nishi T."/>
            <person name="Nakamichi T."/>
            <person name="Inamoto E."/>
            <person name="Toyonaga H."/>
            <person name="Hasegawa M."/>
            <person name="Takai Y."/>
            <person name="Okumura Y."/>
            <person name="Baba M."/>
            <person name="Tomita M."/>
            <person name="Kato C."/>
            <person name="Oshima T."/>
            <person name="Nakasone K."/>
            <person name="Mori H."/>
        </authorList>
    </citation>
    <scope>NUCLEOTIDE SEQUENCE [LARGE SCALE GENOMIC DNA]</scope>
    <source>
        <strain evidence="8">JCM 10179 / CIP 106290 / LMG 19151 / DSS12</strain>
    </source>
</reference>
<dbReference type="Pfam" id="PF02782">
    <property type="entry name" value="FGGY_C"/>
    <property type="match status" value="1"/>
</dbReference>
<dbReference type="InterPro" id="IPR050406">
    <property type="entry name" value="FGGY_Carb_Kinase"/>
</dbReference>
<dbReference type="Pfam" id="PF00370">
    <property type="entry name" value="FGGY_N"/>
    <property type="match status" value="1"/>
</dbReference>
<evidence type="ECO:0000313" key="7">
    <source>
        <dbReference type="EMBL" id="BAJ03450.1"/>
    </source>
</evidence>
<accession>D4ZBQ5</accession>
<dbReference type="InterPro" id="IPR000577">
    <property type="entry name" value="Carb_kinase_FGGY"/>
</dbReference>
<evidence type="ECO:0000259" key="6">
    <source>
        <dbReference type="Pfam" id="PF02782"/>
    </source>
</evidence>
<gene>
    <name evidence="7" type="ordered locus">SVI_3479</name>
</gene>
<organism evidence="7 8">
    <name type="scientific">Shewanella violacea (strain JCM 10179 / CIP 106290 / LMG 19151 / DSS12)</name>
    <dbReference type="NCBI Taxonomy" id="637905"/>
    <lineage>
        <taxon>Bacteria</taxon>
        <taxon>Pseudomonadati</taxon>
        <taxon>Pseudomonadota</taxon>
        <taxon>Gammaproteobacteria</taxon>
        <taxon>Alteromonadales</taxon>
        <taxon>Shewanellaceae</taxon>
        <taxon>Shewanella</taxon>
    </lineage>
</organism>
<evidence type="ECO:0000313" key="8">
    <source>
        <dbReference type="Proteomes" id="UP000002350"/>
    </source>
</evidence>
<feature type="domain" description="Carbohydrate kinase FGGY N-terminal" evidence="5">
    <location>
        <begin position="6"/>
        <end position="252"/>
    </location>
</feature>
<evidence type="ECO:0000256" key="3">
    <source>
        <dbReference type="ARBA" id="ARBA00022679"/>
    </source>
</evidence>
<dbReference type="InterPro" id="IPR018485">
    <property type="entry name" value="FGGY_C"/>
</dbReference>
<dbReference type="GO" id="GO:0005975">
    <property type="term" value="P:carbohydrate metabolic process"/>
    <property type="evidence" value="ECO:0007669"/>
    <property type="project" value="InterPro"/>
</dbReference>
<dbReference type="InterPro" id="IPR018484">
    <property type="entry name" value="FGGY_N"/>
</dbReference>
<dbReference type="SUPFAM" id="SSF53067">
    <property type="entry name" value="Actin-like ATPase domain"/>
    <property type="match status" value="2"/>
</dbReference>
<keyword evidence="4 7" id="KW-0418">Kinase</keyword>
<keyword evidence="2" id="KW-0963">Cytoplasm</keyword>
<dbReference type="STRING" id="637905.SVI_3479"/>
<dbReference type="CDD" id="cd07775">
    <property type="entry name" value="ASKHA_NBD_FGGY_AI-2K"/>
    <property type="match status" value="1"/>
</dbReference>
<evidence type="ECO:0000256" key="1">
    <source>
        <dbReference type="ARBA" id="ARBA00009156"/>
    </source>
</evidence>
<dbReference type="NCBIfam" id="NF008187">
    <property type="entry name" value="PRK10939.1"/>
    <property type="match status" value="1"/>
</dbReference>
<dbReference type="EMBL" id="AP011177">
    <property type="protein sequence ID" value="BAJ03450.1"/>
    <property type="molecule type" value="Genomic_DNA"/>
</dbReference>
<keyword evidence="8" id="KW-1185">Reference proteome</keyword>
<dbReference type="GO" id="GO:0071518">
    <property type="term" value="F:autoinducer-2 kinase activity"/>
    <property type="evidence" value="ECO:0007669"/>
    <property type="project" value="InterPro"/>
</dbReference>
<dbReference type="AlphaFoldDB" id="D4ZBQ5"/>
<evidence type="ECO:0000256" key="2">
    <source>
        <dbReference type="ARBA" id="ARBA00022490"/>
    </source>
</evidence>
<dbReference type="HOGENOM" id="CLU_009281_3_4_6"/>
<dbReference type="PIRSF" id="PIRSF000538">
    <property type="entry name" value="GlpK"/>
    <property type="match status" value="1"/>
</dbReference>
<dbReference type="Proteomes" id="UP000002350">
    <property type="component" value="Chromosome"/>
</dbReference>
<dbReference type="KEGG" id="svo:SVI_3479"/>
<feature type="domain" description="Carbohydrate kinase FGGY C-terminal" evidence="6">
    <location>
        <begin position="297"/>
        <end position="474"/>
    </location>
</feature>
<evidence type="ECO:0000259" key="5">
    <source>
        <dbReference type="Pfam" id="PF00370"/>
    </source>
</evidence>
<dbReference type="PANTHER" id="PTHR43095">
    <property type="entry name" value="SUGAR KINASE"/>
    <property type="match status" value="1"/>
</dbReference>
<comment type="similarity">
    <text evidence="1">Belongs to the FGGY kinase family.</text>
</comment>
<evidence type="ECO:0000256" key="4">
    <source>
        <dbReference type="ARBA" id="ARBA00022777"/>
    </source>
</evidence>
<dbReference type="PANTHER" id="PTHR43095:SF1">
    <property type="entry name" value="AUTOINDUCER-2 KINASE"/>
    <property type="match status" value="1"/>
</dbReference>
<dbReference type="InterPro" id="IPR043129">
    <property type="entry name" value="ATPase_NBD"/>
</dbReference>
<dbReference type="GO" id="GO:0009372">
    <property type="term" value="P:quorum sensing"/>
    <property type="evidence" value="ECO:0007669"/>
    <property type="project" value="InterPro"/>
</dbReference>
<proteinExistence type="inferred from homology"/>
<dbReference type="Gene3D" id="3.30.420.40">
    <property type="match status" value="2"/>
</dbReference>
<dbReference type="InterPro" id="IPR033676">
    <property type="entry name" value="AI-2_kinase"/>
</dbReference>
<sequence length="538" mass="58445">MMMENYLLAIDAGTGSGRAVLFDLQGRQISVGQEEWLHLAEPGVDNSMGFDFDNDWPLLCRCIKQAIDNANISPKQIIAISATSMREAIVVFDKTGTEIWAVANVDARASQQVMALKESSPDIEYRDYQQSGQTFALGALPRLLWLKEHHPELYNQAHSVAMLSDWVLAKLSGVIATDPSNAGTTGIFSLATRNWVPEMAEEVGLNPKIFPPVVETGTKIGEVTAQAARESGLRIGTAVVMGGGDVQLGAAGLGVVNLGDIAVLGGSFWQQVVNIDAKMPPPEDMSIRVNPHVITGLSQAEGITFFSGLVMHWFVDAFCHLEKLLAEERGIDVYAYMEELAQKVPVGSYDILPIFSDAMHYSHWYHAAPSFINLSLDADKSKPACLFRSLQENACIVSAINLENIQAFSKPNTETAGSVNGSNPSEVEQVIVFAGGASKGFLWPQILADVTGKKVKVPNVKEATSLGCAMAAGVGVGIYASIKQAADSIVSWEKEYQPNMDNHVKYQALKEKWIQVYEQQLKLVDNGLTKSMWQAPGL</sequence>
<dbReference type="eggNOG" id="COG1070">
    <property type="taxonomic scope" value="Bacteria"/>
</dbReference>
<protein>
    <submittedName>
        <fullName evidence="7">Sugar kinase, putative</fullName>
    </submittedName>
</protein>
<keyword evidence="3" id="KW-0808">Transferase</keyword>
<name>D4ZBQ5_SHEVD</name>